<proteinExistence type="predicted"/>
<dbReference type="InParanoid" id="A0A078AZF3"/>
<dbReference type="SUPFAM" id="SSF52047">
    <property type="entry name" value="RNI-like"/>
    <property type="match status" value="1"/>
</dbReference>
<protein>
    <submittedName>
        <fullName evidence="1">Uncharacterized protein</fullName>
    </submittedName>
</protein>
<dbReference type="AlphaFoldDB" id="A0A078AZF3"/>
<evidence type="ECO:0000313" key="1">
    <source>
        <dbReference type="EMBL" id="CDW86193.1"/>
    </source>
</evidence>
<keyword evidence="2" id="KW-1185">Reference proteome</keyword>
<dbReference type="InterPro" id="IPR032675">
    <property type="entry name" value="LRR_dom_sf"/>
</dbReference>
<name>A0A078AZF3_STYLE</name>
<dbReference type="Proteomes" id="UP000039865">
    <property type="component" value="Unassembled WGS sequence"/>
</dbReference>
<evidence type="ECO:0000313" key="2">
    <source>
        <dbReference type="Proteomes" id="UP000039865"/>
    </source>
</evidence>
<reference evidence="1 2" key="1">
    <citation type="submission" date="2014-06" db="EMBL/GenBank/DDBJ databases">
        <authorList>
            <person name="Swart Estienne"/>
        </authorList>
    </citation>
    <scope>NUCLEOTIDE SEQUENCE [LARGE SCALE GENOMIC DNA]</scope>
    <source>
        <strain evidence="1 2">130c</strain>
    </source>
</reference>
<sequence>MQAQLEVQKLDNDLYLILLQIKGDTSYDKVGFSITRKENSLQNLTAISFSNSLVEGSSFKKSDVFLKFLKQNDYIKLKHLELELYEDLQDNDTDYVKGFCELIASKQDSLRSIQLGIDSAYQTQFILPFLERLPLISPKLKKLGLRFLSLQKENPLQNIQSLGFLNLISLDVSYSLVTLPLIYKITQRLRNLRHLLLLESIYSQEEIDSEMNENKYLQTFALTFASQKGLENDKKIIGLMQFIQTLTNLNTFQIDFKEIFQDELDALQGNVSNLKLSMKSNDMYFLDKISRLEKLKTLELNVNAQKYTQDIVEKNIDKQHQLEMLKLRIQSSRSSHDIQNGIQQVLIIFQNLKALLLYEINLMCQESISLIAEYISRSNKLEQLRVRQCPITEEDFVRLQQAIVDSKTIKDYEFMQGNYSHSNLLNLNEYEELPQLISPHLKYIRLSVLYFSTTQLLQILGQVKQGYQLRQIQIERIKFQTEEQQQFAESLIEILKSDDLQGLRGVIINISIVGAIDQLKKHFENVRFNNLIEFQLSL</sequence>
<organism evidence="1 2">
    <name type="scientific">Stylonychia lemnae</name>
    <name type="common">Ciliate</name>
    <dbReference type="NCBI Taxonomy" id="5949"/>
    <lineage>
        <taxon>Eukaryota</taxon>
        <taxon>Sar</taxon>
        <taxon>Alveolata</taxon>
        <taxon>Ciliophora</taxon>
        <taxon>Intramacronucleata</taxon>
        <taxon>Spirotrichea</taxon>
        <taxon>Stichotrichia</taxon>
        <taxon>Sporadotrichida</taxon>
        <taxon>Oxytrichidae</taxon>
        <taxon>Stylonychinae</taxon>
        <taxon>Stylonychia</taxon>
    </lineage>
</organism>
<accession>A0A078AZF3</accession>
<gene>
    <name evidence="1" type="primary">Contig19518.g20689</name>
    <name evidence="1" type="ORF">STYLEM_15284</name>
</gene>
<dbReference type="EMBL" id="CCKQ01014435">
    <property type="protein sequence ID" value="CDW86193.1"/>
    <property type="molecule type" value="Genomic_DNA"/>
</dbReference>
<dbReference type="Gene3D" id="3.80.10.10">
    <property type="entry name" value="Ribonuclease Inhibitor"/>
    <property type="match status" value="1"/>
</dbReference>